<dbReference type="AlphaFoldDB" id="A0A9X3J1M8"/>
<sequence>MNGAAAPAPCPFCQQSHPEDVFVCPTAGKVLPLEGRLLDGKFRFTKLLGAGGMGAVWRAQNIRVRKAVAIKLMHPEFAGNPGILDRFKNEATAAGQIGNPHICDIYDFGQSVLGPYIVLEMLNGRSLGELVQQTGQVDPGLAVLILRQALIGLDAAHAVGIVHRDLKPENIFLHEPSPGHLLVKLMDFGISKFSQGGTEGGGRTSAGVLMGTPEYMSPEQTEGAAGVDHRTDIWAMGAILYKALTGADAFSGATMAAILVAVSTKQPTPIAQLAPHVPPGLIAVVERCLAKEANDRFASCSKLSAALAPFEQLGAPLPAMASHTHAPPMTSAPMTGAPSSVPPAQASTVITGGPPPTSNPGFAPPVATLITGGPPVSQPVSQPPTFQPASNKPTWSGELGKPNLAEESWSLGRGEGTSTQPPMPTSSGGGKGILILVVLLVLGGAGAGVFLMMKPKASVTPPPPPELVGAGTAGSETKTTPTPDTKVDTPPTPDTKVDTPPDTKVDTPPDTKVDTPPDTKVETPPDTKEDKEDKKEDTKKPTPKPKELISDADVPGLRLPGKMLWEKAKEHCDSSTEAGLKTWRLPKSGEVLKFRKNPKLANRKVWTSEMSAGRVKVVDTNTGAVEEVAANTPKIDVTCVALK</sequence>
<evidence type="ECO:0000313" key="9">
    <source>
        <dbReference type="EMBL" id="MCY1011290.1"/>
    </source>
</evidence>
<dbReference type="GO" id="GO:0005524">
    <property type="term" value="F:ATP binding"/>
    <property type="evidence" value="ECO:0007669"/>
    <property type="project" value="UniProtKB-UniRule"/>
</dbReference>
<evidence type="ECO:0000313" key="10">
    <source>
        <dbReference type="Proteomes" id="UP001150924"/>
    </source>
</evidence>
<dbReference type="SMART" id="SM00220">
    <property type="entry name" value="S_TKc"/>
    <property type="match status" value="1"/>
</dbReference>
<dbReference type="Gene3D" id="1.10.510.10">
    <property type="entry name" value="Transferase(Phosphotransferase) domain 1"/>
    <property type="match status" value="1"/>
</dbReference>
<dbReference type="Proteomes" id="UP001150924">
    <property type="component" value="Unassembled WGS sequence"/>
</dbReference>
<dbReference type="Pfam" id="PF00069">
    <property type="entry name" value="Pkinase"/>
    <property type="match status" value="1"/>
</dbReference>
<keyword evidence="7" id="KW-0472">Membrane</keyword>
<feature type="transmembrane region" description="Helical" evidence="7">
    <location>
        <begin position="432"/>
        <end position="453"/>
    </location>
</feature>
<feature type="domain" description="Protein kinase" evidence="8">
    <location>
        <begin position="42"/>
        <end position="311"/>
    </location>
</feature>
<comment type="caution">
    <text evidence="9">The sequence shown here is derived from an EMBL/GenBank/DDBJ whole genome shotgun (WGS) entry which is preliminary data.</text>
</comment>
<keyword evidence="7" id="KW-0812">Transmembrane</keyword>
<keyword evidence="4 5" id="KW-0067">ATP-binding</keyword>
<dbReference type="InterPro" id="IPR000719">
    <property type="entry name" value="Prot_kinase_dom"/>
</dbReference>
<organism evidence="9 10">
    <name type="scientific">Nannocystis pusilla</name>
    <dbReference type="NCBI Taxonomy" id="889268"/>
    <lineage>
        <taxon>Bacteria</taxon>
        <taxon>Pseudomonadati</taxon>
        <taxon>Myxococcota</taxon>
        <taxon>Polyangia</taxon>
        <taxon>Nannocystales</taxon>
        <taxon>Nannocystaceae</taxon>
        <taxon>Nannocystis</taxon>
    </lineage>
</organism>
<keyword evidence="2 5" id="KW-0547">Nucleotide-binding</keyword>
<evidence type="ECO:0000256" key="2">
    <source>
        <dbReference type="ARBA" id="ARBA00022741"/>
    </source>
</evidence>
<name>A0A9X3J1M8_9BACT</name>
<gene>
    <name evidence="9" type="ORF">OV079_38180</name>
</gene>
<feature type="region of interest" description="Disordered" evidence="6">
    <location>
        <begin position="372"/>
        <end position="428"/>
    </location>
</feature>
<evidence type="ECO:0000256" key="5">
    <source>
        <dbReference type="PROSITE-ProRule" id="PRU10141"/>
    </source>
</evidence>
<dbReference type="RefSeq" id="WP_267774537.1">
    <property type="nucleotide sequence ID" value="NZ_JAPNKE010000002.1"/>
</dbReference>
<keyword evidence="10" id="KW-1185">Reference proteome</keyword>
<evidence type="ECO:0000256" key="3">
    <source>
        <dbReference type="ARBA" id="ARBA00022777"/>
    </source>
</evidence>
<feature type="region of interest" description="Disordered" evidence="6">
    <location>
        <begin position="458"/>
        <end position="555"/>
    </location>
</feature>
<dbReference type="PROSITE" id="PS00108">
    <property type="entry name" value="PROTEIN_KINASE_ST"/>
    <property type="match status" value="1"/>
</dbReference>
<evidence type="ECO:0000259" key="8">
    <source>
        <dbReference type="PROSITE" id="PS50011"/>
    </source>
</evidence>
<protein>
    <submittedName>
        <fullName evidence="9">Protein kinase</fullName>
    </submittedName>
</protein>
<proteinExistence type="predicted"/>
<keyword evidence="1" id="KW-0808">Transferase</keyword>
<dbReference type="PANTHER" id="PTHR43289:SF6">
    <property type="entry name" value="SERINE_THREONINE-PROTEIN KINASE NEKL-3"/>
    <property type="match status" value="1"/>
</dbReference>
<dbReference type="PROSITE" id="PS50011">
    <property type="entry name" value="PROTEIN_KINASE_DOM"/>
    <property type="match status" value="1"/>
</dbReference>
<evidence type="ECO:0000256" key="6">
    <source>
        <dbReference type="SAM" id="MobiDB-lite"/>
    </source>
</evidence>
<keyword evidence="7" id="KW-1133">Transmembrane helix</keyword>
<dbReference type="InterPro" id="IPR011009">
    <property type="entry name" value="Kinase-like_dom_sf"/>
</dbReference>
<feature type="compositionally biased region" description="Basic and acidic residues" evidence="6">
    <location>
        <begin position="495"/>
        <end position="549"/>
    </location>
</feature>
<evidence type="ECO:0000256" key="1">
    <source>
        <dbReference type="ARBA" id="ARBA00022679"/>
    </source>
</evidence>
<dbReference type="PANTHER" id="PTHR43289">
    <property type="entry name" value="MITOGEN-ACTIVATED PROTEIN KINASE KINASE KINASE 20-RELATED"/>
    <property type="match status" value="1"/>
</dbReference>
<dbReference type="CDD" id="cd14014">
    <property type="entry name" value="STKc_PknB_like"/>
    <property type="match status" value="1"/>
</dbReference>
<dbReference type="SUPFAM" id="SSF56112">
    <property type="entry name" value="Protein kinase-like (PK-like)"/>
    <property type="match status" value="1"/>
</dbReference>
<dbReference type="PROSITE" id="PS00107">
    <property type="entry name" value="PROTEIN_KINASE_ATP"/>
    <property type="match status" value="1"/>
</dbReference>
<feature type="binding site" evidence="5">
    <location>
        <position position="71"/>
    </location>
    <ligand>
        <name>ATP</name>
        <dbReference type="ChEBI" id="CHEBI:30616"/>
    </ligand>
</feature>
<keyword evidence="3 9" id="KW-0418">Kinase</keyword>
<dbReference type="InterPro" id="IPR008271">
    <property type="entry name" value="Ser/Thr_kinase_AS"/>
</dbReference>
<accession>A0A9X3J1M8</accession>
<dbReference type="Gene3D" id="3.30.200.20">
    <property type="entry name" value="Phosphorylase Kinase, domain 1"/>
    <property type="match status" value="1"/>
</dbReference>
<dbReference type="InterPro" id="IPR017441">
    <property type="entry name" value="Protein_kinase_ATP_BS"/>
</dbReference>
<dbReference type="EMBL" id="JAPNKE010000002">
    <property type="protein sequence ID" value="MCY1011290.1"/>
    <property type="molecule type" value="Genomic_DNA"/>
</dbReference>
<dbReference type="GO" id="GO:0004674">
    <property type="term" value="F:protein serine/threonine kinase activity"/>
    <property type="evidence" value="ECO:0007669"/>
    <property type="project" value="TreeGrafter"/>
</dbReference>
<evidence type="ECO:0000256" key="4">
    <source>
        <dbReference type="ARBA" id="ARBA00022840"/>
    </source>
</evidence>
<evidence type="ECO:0000256" key="7">
    <source>
        <dbReference type="SAM" id="Phobius"/>
    </source>
</evidence>
<reference evidence="9" key="1">
    <citation type="submission" date="2022-11" db="EMBL/GenBank/DDBJ databases">
        <title>Minimal conservation of predation-associated metabolite biosynthetic gene clusters underscores biosynthetic potential of Myxococcota including descriptions for ten novel species: Archangium lansinium sp. nov., Myxococcus landrumus sp. nov., Nannocystis bai.</title>
        <authorList>
            <person name="Ahearne A."/>
            <person name="Stevens C."/>
            <person name="Phillips K."/>
        </authorList>
    </citation>
    <scope>NUCLEOTIDE SEQUENCE</scope>
    <source>
        <strain evidence="9">Na p29</strain>
    </source>
</reference>